<sequence length="317" mass="34704">MTAPLVSLIIPCHNAEAWLAETVESALAQTWPHREIIVVNDGSRDGSLTVAQRFTGRGVTVVNQPNRGASAARNHGFQLARGAFIKFLDADDLLSPDALSAQVAALAGNPSGLAFGPWARFHEDHSRAVFTPHPGWHDGNGLAWIKETWRDTEPMYQCGIFLIPRLLLEKSGGWDERLTLIDDFEFFTRLALASSGLVFTPDAKLLYRSGLPGSLSGHKSRRAWESAILSTNLAIGHLIAVEDSGETRRLSANMLQKLIYSFYPEHGDLRQAVEQRVAELGGSDLRPGGGAGFQKLARLAGWRFAAGVRHLIGRRPR</sequence>
<protein>
    <submittedName>
        <fullName evidence="2">Glycosyltransferase family 2 protein</fullName>
    </submittedName>
</protein>
<keyword evidence="2" id="KW-0808">Transferase</keyword>
<dbReference type="InterPro" id="IPR001173">
    <property type="entry name" value="Glyco_trans_2-like"/>
</dbReference>
<gene>
    <name evidence="2" type="ORF">ESB00_11835</name>
</gene>
<keyword evidence="3" id="KW-1185">Reference proteome</keyword>
<dbReference type="Pfam" id="PF00535">
    <property type="entry name" value="Glycos_transf_2"/>
    <property type="match status" value="1"/>
</dbReference>
<dbReference type="GO" id="GO:0016740">
    <property type="term" value="F:transferase activity"/>
    <property type="evidence" value="ECO:0007669"/>
    <property type="project" value="UniProtKB-KW"/>
</dbReference>
<dbReference type="PANTHER" id="PTHR43685">
    <property type="entry name" value="GLYCOSYLTRANSFERASE"/>
    <property type="match status" value="1"/>
</dbReference>
<dbReference type="InterPro" id="IPR029044">
    <property type="entry name" value="Nucleotide-diphossugar_trans"/>
</dbReference>
<proteinExistence type="predicted"/>
<dbReference type="EMBL" id="SDHX01000001">
    <property type="protein sequence ID" value="RXK56522.1"/>
    <property type="molecule type" value="Genomic_DNA"/>
</dbReference>
<dbReference type="PANTHER" id="PTHR43685:SF2">
    <property type="entry name" value="GLYCOSYLTRANSFERASE 2-LIKE DOMAIN-CONTAINING PROTEIN"/>
    <property type="match status" value="1"/>
</dbReference>
<dbReference type="InterPro" id="IPR050834">
    <property type="entry name" value="Glycosyltransf_2"/>
</dbReference>
<reference evidence="2 3" key="1">
    <citation type="submission" date="2019-01" db="EMBL/GenBank/DDBJ databases">
        <title>Lacunisphaera sp. strain TWA-58.</title>
        <authorList>
            <person name="Chen W.-M."/>
        </authorList>
    </citation>
    <scope>NUCLEOTIDE SEQUENCE [LARGE SCALE GENOMIC DNA]</scope>
    <source>
        <strain evidence="2 3">TWA-58</strain>
    </source>
</reference>
<organism evidence="2 3">
    <name type="scientific">Oleiharenicola lentus</name>
    <dbReference type="NCBI Taxonomy" id="2508720"/>
    <lineage>
        <taxon>Bacteria</taxon>
        <taxon>Pseudomonadati</taxon>
        <taxon>Verrucomicrobiota</taxon>
        <taxon>Opitutia</taxon>
        <taxon>Opitutales</taxon>
        <taxon>Opitutaceae</taxon>
        <taxon>Oleiharenicola</taxon>
    </lineage>
</organism>
<evidence type="ECO:0000313" key="2">
    <source>
        <dbReference type="EMBL" id="RXK56522.1"/>
    </source>
</evidence>
<dbReference type="Gene3D" id="3.90.550.10">
    <property type="entry name" value="Spore Coat Polysaccharide Biosynthesis Protein SpsA, Chain A"/>
    <property type="match status" value="1"/>
</dbReference>
<dbReference type="RefSeq" id="WP_129047890.1">
    <property type="nucleotide sequence ID" value="NZ_SDHX01000001.1"/>
</dbReference>
<dbReference type="Proteomes" id="UP000290218">
    <property type="component" value="Unassembled WGS sequence"/>
</dbReference>
<dbReference type="CDD" id="cd00761">
    <property type="entry name" value="Glyco_tranf_GTA_type"/>
    <property type="match status" value="1"/>
</dbReference>
<name>A0A4Q1CC80_9BACT</name>
<comment type="caution">
    <text evidence="2">The sequence shown here is derived from an EMBL/GenBank/DDBJ whole genome shotgun (WGS) entry which is preliminary data.</text>
</comment>
<dbReference type="AlphaFoldDB" id="A0A4Q1CC80"/>
<feature type="domain" description="Glycosyltransferase 2-like" evidence="1">
    <location>
        <begin position="7"/>
        <end position="124"/>
    </location>
</feature>
<dbReference type="OrthoDB" id="174925at2"/>
<dbReference type="SUPFAM" id="SSF53448">
    <property type="entry name" value="Nucleotide-diphospho-sugar transferases"/>
    <property type="match status" value="1"/>
</dbReference>
<evidence type="ECO:0000313" key="3">
    <source>
        <dbReference type="Proteomes" id="UP000290218"/>
    </source>
</evidence>
<accession>A0A4Q1CC80</accession>
<evidence type="ECO:0000259" key="1">
    <source>
        <dbReference type="Pfam" id="PF00535"/>
    </source>
</evidence>